<proteinExistence type="predicted"/>
<dbReference type="Proteomes" id="UP000799764">
    <property type="component" value="Unassembled WGS sequence"/>
</dbReference>
<evidence type="ECO:0000256" key="1">
    <source>
        <dbReference type="SAM" id="MobiDB-lite"/>
    </source>
</evidence>
<feature type="compositionally biased region" description="Acidic residues" evidence="1">
    <location>
        <begin position="217"/>
        <end position="226"/>
    </location>
</feature>
<dbReference type="AlphaFoldDB" id="A0A9P4P4B4"/>
<feature type="transmembrane region" description="Helical" evidence="2">
    <location>
        <begin position="20"/>
        <end position="40"/>
    </location>
</feature>
<protein>
    <submittedName>
        <fullName evidence="3">Uncharacterized protein</fullName>
    </submittedName>
</protein>
<organism evidence="3 4">
    <name type="scientific">Karstenula rhodostoma CBS 690.94</name>
    <dbReference type="NCBI Taxonomy" id="1392251"/>
    <lineage>
        <taxon>Eukaryota</taxon>
        <taxon>Fungi</taxon>
        <taxon>Dikarya</taxon>
        <taxon>Ascomycota</taxon>
        <taxon>Pezizomycotina</taxon>
        <taxon>Dothideomycetes</taxon>
        <taxon>Pleosporomycetidae</taxon>
        <taxon>Pleosporales</taxon>
        <taxon>Massarineae</taxon>
        <taxon>Didymosphaeriaceae</taxon>
        <taxon>Karstenula</taxon>
    </lineage>
</organism>
<name>A0A9P4P4B4_9PLEO</name>
<keyword evidence="2" id="KW-0472">Membrane</keyword>
<keyword evidence="4" id="KW-1185">Reference proteome</keyword>
<evidence type="ECO:0000313" key="3">
    <source>
        <dbReference type="EMBL" id="KAF2438099.1"/>
    </source>
</evidence>
<sequence>MANPRGSPAQYSAMILLDYMQAPSVGLYFLAATAFGMCVLQKSKPVSHKRRRLAIAIVFALLVGYVAELLYYLSRSFADLQYTAPQHAAIRYLGSVLVWILLSSSIVTSKTFTWHPYFGGFVIQFTFEAITCLLRGFSLPLDDRYSNIPLSISAARAFISLVLLTNSFLVLISITGEEGTYEEEQSLLGAQANRSATANGSAHANGSAGYGSIEQAAPDDSDEDETPAAHEKARWRGEDELGVWHRVSTMTRRLFL</sequence>
<gene>
    <name evidence="3" type="ORF">P171DRAFT_437182</name>
</gene>
<feature type="region of interest" description="Disordered" evidence="1">
    <location>
        <begin position="198"/>
        <end position="234"/>
    </location>
</feature>
<comment type="caution">
    <text evidence="3">The sequence shown here is derived from an EMBL/GenBank/DDBJ whole genome shotgun (WGS) entry which is preliminary data.</text>
</comment>
<feature type="transmembrane region" description="Helical" evidence="2">
    <location>
        <begin position="114"/>
        <end position="137"/>
    </location>
</feature>
<keyword evidence="2" id="KW-1133">Transmembrane helix</keyword>
<reference evidence="3" key="1">
    <citation type="journal article" date="2020" name="Stud. Mycol.">
        <title>101 Dothideomycetes genomes: a test case for predicting lifestyles and emergence of pathogens.</title>
        <authorList>
            <person name="Haridas S."/>
            <person name="Albert R."/>
            <person name="Binder M."/>
            <person name="Bloem J."/>
            <person name="Labutti K."/>
            <person name="Salamov A."/>
            <person name="Andreopoulos B."/>
            <person name="Baker S."/>
            <person name="Barry K."/>
            <person name="Bills G."/>
            <person name="Bluhm B."/>
            <person name="Cannon C."/>
            <person name="Castanera R."/>
            <person name="Culley D."/>
            <person name="Daum C."/>
            <person name="Ezra D."/>
            <person name="Gonzalez J."/>
            <person name="Henrissat B."/>
            <person name="Kuo A."/>
            <person name="Liang C."/>
            <person name="Lipzen A."/>
            <person name="Lutzoni F."/>
            <person name="Magnuson J."/>
            <person name="Mondo S."/>
            <person name="Nolan M."/>
            <person name="Ohm R."/>
            <person name="Pangilinan J."/>
            <person name="Park H.-J."/>
            <person name="Ramirez L."/>
            <person name="Alfaro M."/>
            <person name="Sun H."/>
            <person name="Tritt A."/>
            <person name="Yoshinaga Y."/>
            <person name="Zwiers L.-H."/>
            <person name="Turgeon B."/>
            <person name="Goodwin S."/>
            <person name="Spatafora J."/>
            <person name="Crous P."/>
            <person name="Grigoriev I."/>
        </authorList>
    </citation>
    <scope>NUCLEOTIDE SEQUENCE</scope>
    <source>
        <strain evidence="3">CBS 690.94</strain>
    </source>
</reference>
<evidence type="ECO:0000313" key="4">
    <source>
        <dbReference type="Proteomes" id="UP000799764"/>
    </source>
</evidence>
<accession>A0A9P4P4B4</accession>
<keyword evidence="2" id="KW-0812">Transmembrane</keyword>
<evidence type="ECO:0000256" key="2">
    <source>
        <dbReference type="SAM" id="Phobius"/>
    </source>
</evidence>
<dbReference type="EMBL" id="MU001513">
    <property type="protein sequence ID" value="KAF2438099.1"/>
    <property type="molecule type" value="Genomic_DNA"/>
</dbReference>
<feature type="compositionally biased region" description="Low complexity" evidence="1">
    <location>
        <begin position="198"/>
        <end position="212"/>
    </location>
</feature>
<feature type="transmembrane region" description="Helical" evidence="2">
    <location>
        <begin position="157"/>
        <end position="176"/>
    </location>
</feature>
<feature type="transmembrane region" description="Helical" evidence="2">
    <location>
        <begin position="88"/>
        <end position="107"/>
    </location>
</feature>
<dbReference type="OrthoDB" id="6500128at2759"/>
<feature type="transmembrane region" description="Helical" evidence="2">
    <location>
        <begin position="52"/>
        <end position="73"/>
    </location>
</feature>